<comment type="catalytic activity">
    <reaction evidence="8">
        <text>a D-alpha-amino acid + O2 + H2O = a 2-oxocarboxylate + H2O2 + NH4(+)</text>
        <dbReference type="Rhea" id="RHEA:21816"/>
        <dbReference type="ChEBI" id="CHEBI:15377"/>
        <dbReference type="ChEBI" id="CHEBI:15379"/>
        <dbReference type="ChEBI" id="CHEBI:16240"/>
        <dbReference type="ChEBI" id="CHEBI:28938"/>
        <dbReference type="ChEBI" id="CHEBI:35179"/>
        <dbReference type="ChEBI" id="CHEBI:59871"/>
        <dbReference type="EC" id="1.4.3.3"/>
    </reaction>
    <physiologicalReaction direction="left-to-right" evidence="8">
        <dbReference type="Rhea" id="RHEA:21817"/>
    </physiologicalReaction>
</comment>
<feature type="binding site" evidence="9">
    <location>
        <position position="156"/>
    </location>
    <ligand>
        <name>FAD</name>
        <dbReference type="ChEBI" id="CHEBI:57692"/>
    </ligand>
</feature>
<evidence type="ECO:0000256" key="2">
    <source>
        <dbReference type="ARBA" id="ARBA00006730"/>
    </source>
</evidence>
<feature type="binding site" evidence="9">
    <location>
        <begin position="299"/>
        <end position="304"/>
    </location>
    <ligand>
        <name>FAD</name>
        <dbReference type="ChEBI" id="CHEBI:57692"/>
    </ligand>
</feature>
<dbReference type="Gene3D" id="3.40.50.720">
    <property type="entry name" value="NAD(P)-binding Rossmann-like Domain"/>
    <property type="match status" value="1"/>
</dbReference>
<dbReference type="EMBL" id="CP046172">
    <property type="protein sequence ID" value="QIS12012.1"/>
    <property type="molecule type" value="Genomic_DNA"/>
</dbReference>
<dbReference type="GO" id="GO:0071949">
    <property type="term" value="F:FAD binding"/>
    <property type="evidence" value="ECO:0007669"/>
    <property type="project" value="InterPro"/>
</dbReference>
<proteinExistence type="inferred from homology"/>
<evidence type="ECO:0000256" key="4">
    <source>
        <dbReference type="ARBA" id="ARBA00022827"/>
    </source>
</evidence>
<reference evidence="11 12" key="1">
    <citation type="journal article" date="2019" name="ACS Chem. Biol.">
        <title>Identification and Mobilization of a Cryptic Antibiotic Biosynthesis Gene Locus from a Human-Pathogenic Nocardia Isolate.</title>
        <authorList>
            <person name="Herisse M."/>
            <person name="Ishida K."/>
            <person name="Porter J.L."/>
            <person name="Howden B."/>
            <person name="Hertweck C."/>
            <person name="Stinear T.P."/>
            <person name="Pidot S.J."/>
        </authorList>
    </citation>
    <scope>NUCLEOTIDE SEQUENCE [LARGE SCALE GENOMIC DNA]</scope>
    <source>
        <strain evidence="11 12">AUSMDU00012717</strain>
    </source>
</reference>
<feature type="binding site" evidence="9">
    <location>
        <begin position="42"/>
        <end position="43"/>
    </location>
    <ligand>
        <name>FAD</name>
        <dbReference type="ChEBI" id="CHEBI:57692"/>
    </ligand>
</feature>
<feature type="domain" description="FAD dependent oxidoreductase" evidence="10">
    <location>
        <begin position="6"/>
        <end position="315"/>
    </location>
</feature>
<dbReference type="InterPro" id="IPR006076">
    <property type="entry name" value="FAD-dep_OxRdtase"/>
</dbReference>
<name>A0A6G9YFN2_9NOCA</name>
<evidence type="ECO:0000259" key="10">
    <source>
        <dbReference type="Pfam" id="PF01266"/>
    </source>
</evidence>
<dbReference type="PANTHER" id="PTHR11530:SF11">
    <property type="entry name" value="D-ASPARTATE OXIDASE"/>
    <property type="match status" value="1"/>
</dbReference>
<protein>
    <recommendedName>
        <fullName evidence="7">D-amino-acid oxidase</fullName>
        <ecNumber evidence="6">1.4.3.3</ecNumber>
    </recommendedName>
</protein>
<gene>
    <name evidence="11" type="ORF">F5544_20745</name>
</gene>
<keyword evidence="12" id="KW-1185">Reference proteome</keyword>
<dbReference type="SUPFAM" id="SSF51971">
    <property type="entry name" value="Nucleotide-binding domain"/>
    <property type="match status" value="1"/>
</dbReference>
<dbReference type="GO" id="GO:0019478">
    <property type="term" value="P:D-amino acid catabolic process"/>
    <property type="evidence" value="ECO:0007669"/>
    <property type="project" value="TreeGrafter"/>
</dbReference>
<dbReference type="AlphaFoldDB" id="A0A6G9YFN2"/>
<keyword evidence="4 9" id="KW-0274">FAD</keyword>
<evidence type="ECO:0000256" key="7">
    <source>
        <dbReference type="ARBA" id="ARBA00039751"/>
    </source>
</evidence>
<evidence type="ECO:0000256" key="1">
    <source>
        <dbReference type="ARBA" id="ARBA00001974"/>
    </source>
</evidence>
<comment type="similarity">
    <text evidence="2">Belongs to the DAMOX/DASOX family.</text>
</comment>
<dbReference type="GO" id="GO:0005737">
    <property type="term" value="C:cytoplasm"/>
    <property type="evidence" value="ECO:0007669"/>
    <property type="project" value="TreeGrafter"/>
</dbReference>
<dbReference type="EC" id="1.4.3.3" evidence="6"/>
<evidence type="ECO:0000256" key="9">
    <source>
        <dbReference type="PIRSR" id="PIRSR000189-1"/>
    </source>
</evidence>
<keyword evidence="5" id="KW-0560">Oxidoreductase</keyword>
<dbReference type="Pfam" id="PF01266">
    <property type="entry name" value="DAO"/>
    <property type="match status" value="1"/>
</dbReference>
<dbReference type="Proteomes" id="UP000503540">
    <property type="component" value="Chromosome"/>
</dbReference>
<dbReference type="GO" id="GO:0003884">
    <property type="term" value="F:D-amino-acid oxidase activity"/>
    <property type="evidence" value="ECO:0007669"/>
    <property type="project" value="UniProtKB-EC"/>
</dbReference>
<dbReference type="PIRSF" id="PIRSF000189">
    <property type="entry name" value="D-aa_oxidase"/>
    <property type="match status" value="1"/>
</dbReference>
<evidence type="ECO:0000256" key="3">
    <source>
        <dbReference type="ARBA" id="ARBA00022630"/>
    </source>
</evidence>
<feature type="binding site" evidence="9">
    <location>
        <position position="272"/>
    </location>
    <ligand>
        <name>D-dopa</name>
        <dbReference type="ChEBI" id="CHEBI:149689"/>
    </ligand>
</feature>
<evidence type="ECO:0000313" key="11">
    <source>
        <dbReference type="EMBL" id="QIS12012.1"/>
    </source>
</evidence>
<dbReference type="InterPro" id="IPR023209">
    <property type="entry name" value="DAO"/>
</dbReference>
<accession>A0A6G9YFN2</accession>
<dbReference type="SUPFAM" id="SSF54373">
    <property type="entry name" value="FAD-linked reductases, C-terminal domain"/>
    <property type="match status" value="1"/>
</dbReference>
<evidence type="ECO:0000256" key="8">
    <source>
        <dbReference type="ARBA" id="ARBA00049547"/>
    </source>
</evidence>
<dbReference type="PANTHER" id="PTHR11530">
    <property type="entry name" value="D-AMINO ACID OXIDASE"/>
    <property type="match status" value="1"/>
</dbReference>
<evidence type="ECO:0000313" key="12">
    <source>
        <dbReference type="Proteomes" id="UP000503540"/>
    </source>
</evidence>
<feature type="binding site" evidence="9">
    <location>
        <position position="217"/>
    </location>
    <ligand>
        <name>D-dopa</name>
        <dbReference type="ChEBI" id="CHEBI:149689"/>
    </ligand>
</feature>
<dbReference type="Gene3D" id="3.30.9.10">
    <property type="entry name" value="D-Amino Acid Oxidase, subunit A, domain 2"/>
    <property type="match status" value="1"/>
</dbReference>
<dbReference type="InterPro" id="IPR006181">
    <property type="entry name" value="D-amino_acid_oxidase_CS"/>
</dbReference>
<keyword evidence="3" id="KW-0285">Flavoprotein</keyword>
<evidence type="ECO:0000256" key="5">
    <source>
        <dbReference type="ARBA" id="ARBA00023002"/>
    </source>
</evidence>
<dbReference type="KEGG" id="nah:F5544_20745"/>
<comment type="cofactor">
    <cofactor evidence="1 9">
        <name>FAD</name>
        <dbReference type="ChEBI" id="CHEBI:57692"/>
    </cofactor>
</comment>
<dbReference type="PROSITE" id="PS00677">
    <property type="entry name" value="DAO"/>
    <property type="match status" value="1"/>
</dbReference>
<organism evidence="11 12">
    <name type="scientific">Nocardia arthritidis</name>
    <dbReference type="NCBI Taxonomy" id="228602"/>
    <lineage>
        <taxon>Bacteria</taxon>
        <taxon>Bacillati</taxon>
        <taxon>Actinomycetota</taxon>
        <taxon>Actinomycetes</taxon>
        <taxon>Mycobacteriales</taxon>
        <taxon>Nocardiaceae</taxon>
        <taxon>Nocardia</taxon>
    </lineage>
</organism>
<feature type="binding site" evidence="9">
    <location>
        <position position="300"/>
    </location>
    <ligand>
        <name>D-dopa</name>
        <dbReference type="ChEBI" id="CHEBI:149689"/>
    </ligand>
</feature>
<evidence type="ECO:0000256" key="6">
    <source>
        <dbReference type="ARBA" id="ARBA00039101"/>
    </source>
</evidence>
<sequence length="320" mass="34111">MISGMRVVVVGSGISGLSVAAQLLADGHDVTIISAEPIARTTSYLAAAVWFPTAVGPKDRVNAWGETTFAYLERLAGDGVPGVRMCESLALYRAEPATPDWSRSVRGFRVARPGELPPGYPMGYRYAVPLVEMPVFLPWLRDSVAAAGAHWVRRTVDSLADIADLAPDAVVNCAGLRAGDLVGDPTLVPIRGQIVRVVNPGISISVRDEAHPLGRAYVHPRQHDCILGGSLDAGRWDVAPDPELTRSILERCRDLVPLLAESTVIETLVGLRPGREQVRLELDRSVLPGIPVVHNYGHGGSGVTIGYGCARDVAAIIGDL</sequence>